<reference evidence="2" key="2">
    <citation type="submission" date="2013-07" db="EMBL/GenBank/DDBJ databases">
        <authorList>
            <consortium name="The Broad Institute Genome Sequencing Platform"/>
            <person name="Cuomo C."/>
            <person name="Litvintseva A."/>
            <person name="Chen Y."/>
            <person name="Heitman J."/>
            <person name="Sun S."/>
            <person name="Springer D."/>
            <person name="Dromer F."/>
            <person name="Young S.K."/>
            <person name="Zeng Q."/>
            <person name="Gargeya S."/>
            <person name="Fitzgerald M."/>
            <person name="Abouelleil A."/>
            <person name="Alvarado L."/>
            <person name="Berlin A.M."/>
            <person name="Chapman S.B."/>
            <person name="Dewar J."/>
            <person name="Goldberg J."/>
            <person name="Griggs A."/>
            <person name="Gujja S."/>
            <person name="Hansen M."/>
            <person name="Howarth C."/>
            <person name="Imamovic A."/>
            <person name="Larimer J."/>
            <person name="McCowan C."/>
            <person name="Murphy C."/>
            <person name="Pearson M."/>
            <person name="Priest M."/>
            <person name="Roberts A."/>
            <person name="Saif S."/>
            <person name="Shea T."/>
            <person name="Sykes S."/>
            <person name="Wortman J."/>
            <person name="Nusbaum C."/>
            <person name="Birren B."/>
        </authorList>
    </citation>
    <scope>NUCLEOTIDE SEQUENCE</scope>
    <source>
        <strain evidence="2">CBS 10118</strain>
    </source>
</reference>
<organism evidence="1">
    <name type="scientific">Kwoniella bestiolae CBS 10118</name>
    <dbReference type="NCBI Taxonomy" id="1296100"/>
    <lineage>
        <taxon>Eukaryota</taxon>
        <taxon>Fungi</taxon>
        <taxon>Dikarya</taxon>
        <taxon>Basidiomycota</taxon>
        <taxon>Agaricomycotina</taxon>
        <taxon>Tremellomycetes</taxon>
        <taxon>Tremellales</taxon>
        <taxon>Cryptococcaceae</taxon>
        <taxon>Kwoniella</taxon>
    </lineage>
</organism>
<dbReference type="VEuPathDB" id="FungiDB:I302_03428"/>
<reference evidence="2" key="4">
    <citation type="submission" date="2024-02" db="EMBL/GenBank/DDBJ databases">
        <title>Comparative genomics of Cryptococcus and Kwoniella reveals pathogenesis evolution and contrasting modes of karyotype evolution via chromosome fusion or intercentromeric recombination.</title>
        <authorList>
            <person name="Coelho M.A."/>
            <person name="David-Palma M."/>
            <person name="Shea T."/>
            <person name="Bowers K."/>
            <person name="McGinley-Smith S."/>
            <person name="Mohammad A.W."/>
            <person name="Gnirke A."/>
            <person name="Yurkov A.M."/>
            <person name="Nowrousian M."/>
            <person name="Sun S."/>
            <person name="Cuomo C.A."/>
            <person name="Heitman J."/>
        </authorList>
    </citation>
    <scope>NUCLEOTIDE SEQUENCE</scope>
    <source>
        <strain evidence="2">CBS 10118</strain>
    </source>
</reference>
<reference evidence="1" key="1">
    <citation type="submission" date="2013-07" db="EMBL/GenBank/DDBJ databases">
        <title>The Genome Sequence of Cryptococcus bestiolae CBS10118.</title>
        <authorList>
            <consortium name="The Broad Institute Genome Sequencing Platform"/>
            <person name="Cuomo C."/>
            <person name="Litvintseva A."/>
            <person name="Chen Y."/>
            <person name="Heitman J."/>
            <person name="Sun S."/>
            <person name="Springer D."/>
            <person name="Dromer F."/>
            <person name="Young S.K."/>
            <person name="Zeng Q."/>
            <person name="Gargeya S."/>
            <person name="Fitzgerald M."/>
            <person name="Abouelleil A."/>
            <person name="Alvarado L."/>
            <person name="Berlin A.M."/>
            <person name="Chapman S.B."/>
            <person name="Dewar J."/>
            <person name="Goldberg J."/>
            <person name="Griggs A."/>
            <person name="Gujja S."/>
            <person name="Hansen M."/>
            <person name="Howarth C."/>
            <person name="Imamovic A."/>
            <person name="Larimer J."/>
            <person name="McCowan C."/>
            <person name="Murphy C."/>
            <person name="Pearson M."/>
            <person name="Priest M."/>
            <person name="Roberts A."/>
            <person name="Saif S."/>
            <person name="Shea T."/>
            <person name="Sykes S."/>
            <person name="Wortman J."/>
            <person name="Nusbaum C."/>
            <person name="Birren B."/>
        </authorList>
    </citation>
    <scope>NUCLEOTIDE SEQUENCE [LARGE SCALE GENOMIC DNA]</scope>
    <source>
        <strain evidence="1">CBS 10118</strain>
    </source>
</reference>
<dbReference type="Proteomes" id="UP000092730">
    <property type="component" value="Chromosome 1"/>
</dbReference>
<dbReference type="EMBL" id="KI894020">
    <property type="protein sequence ID" value="OCF25755.1"/>
    <property type="molecule type" value="Genomic_DNA"/>
</dbReference>
<sequence>MTSRSLELPIPQWANDMSLTEAEAVRSAGQIEGYYVEAKNKEISNSEQAEAMDQGLWSYWTSGPSPWDRWRNYSQIQKHKEEVQRGLANLTSVNARFQELAKGLYEKKIAEYSESVRDELSKLRCSSIIGGDSISGLQDAISTSYRENATETSKIQVAVNTALSRLLNHASSTSGNPQTKHLPWSVQLDSCNLDIKVKRESQMTALHTLRLSRQMSKAILRK</sequence>
<proteinExistence type="predicted"/>
<evidence type="ECO:0000313" key="3">
    <source>
        <dbReference type="Proteomes" id="UP000092730"/>
    </source>
</evidence>
<evidence type="ECO:0000313" key="2">
    <source>
        <dbReference type="EMBL" id="WVW78105.1"/>
    </source>
</evidence>
<gene>
    <name evidence="1" type="ORF">I302_03428</name>
    <name evidence="2" type="ORF">I302_100056</name>
</gene>
<name>A0A1B9G3Z4_9TREE</name>
<dbReference type="KEGG" id="kbi:30207827"/>
<protein>
    <submittedName>
        <fullName evidence="1">Uncharacterized protein</fullName>
    </submittedName>
</protein>
<dbReference type="RefSeq" id="XP_019046825.1">
    <property type="nucleotide sequence ID" value="XM_019190077.1"/>
</dbReference>
<accession>A0A1B9G3Z4</accession>
<reference evidence="1" key="3">
    <citation type="submission" date="2014-01" db="EMBL/GenBank/DDBJ databases">
        <title>Evolution of pathogenesis and genome organization in the Tremellales.</title>
        <authorList>
            <person name="Cuomo C."/>
            <person name="Litvintseva A."/>
            <person name="Heitman J."/>
            <person name="Chen Y."/>
            <person name="Sun S."/>
            <person name="Springer D."/>
            <person name="Dromer F."/>
            <person name="Young S."/>
            <person name="Zeng Q."/>
            <person name="Chapman S."/>
            <person name="Gujja S."/>
            <person name="Saif S."/>
            <person name="Birren B."/>
        </authorList>
    </citation>
    <scope>NUCLEOTIDE SEQUENCE</scope>
    <source>
        <strain evidence="1">CBS 10118</strain>
    </source>
</reference>
<evidence type="ECO:0000313" key="1">
    <source>
        <dbReference type="EMBL" id="OCF25755.1"/>
    </source>
</evidence>
<keyword evidence="3" id="KW-1185">Reference proteome</keyword>
<dbReference type="AlphaFoldDB" id="A0A1B9G3Z4"/>
<dbReference type="GeneID" id="30207827"/>
<dbReference type="EMBL" id="CP144541">
    <property type="protein sequence ID" value="WVW78105.1"/>
    <property type="molecule type" value="Genomic_DNA"/>
</dbReference>